<reference evidence="21 22" key="1">
    <citation type="journal article" date="2018" name="Gigascience">
        <title>Genomes of trombidid mites reveal novel predicted allergens and laterally-transferred genes associated with secondary metabolism.</title>
        <authorList>
            <person name="Dong X."/>
            <person name="Chaisiri K."/>
            <person name="Xia D."/>
            <person name="Armstrong S.D."/>
            <person name="Fang Y."/>
            <person name="Donnelly M.J."/>
            <person name="Kadowaki T."/>
            <person name="McGarry J.W."/>
            <person name="Darby A.C."/>
            <person name="Makepeace B.L."/>
        </authorList>
    </citation>
    <scope>NUCLEOTIDE SEQUENCE [LARGE SCALE GENOMIC DNA]</scope>
    <source>
        <strain evidence="21">UoL-UT</strain>
    </source>
</reference>
<evidence type="ECO:0000313" key="21">
    <source>
        <dbReference type="EMBL" id="RWS31570.1"/>
    </source>
</evidence>
<dbReference type="InterPro" id="IPR023600">
    <property type="entry name" value="Folylpolyglutamate_synth_euk"/>
</dbReference>
<evidence type="ECO:0000256" key="19">
    <source>
        <dbReference type="PIRSR" id="PIRSR038895-2"/>
    </source>
</evidence>
<dbReference type="EC" id="6.3.2.17" evidence="17"/>
<organism evidence="21 22">
    <name type="scientific">Leptotrombidium deliense</name>
    <dbReference type="NCBI Taxonomy" id="299467"/>
    <lineage>
        <taxon>Eukaryota</taxon>
        <taxon>Metazoa</taxon>
        <taxon>Ecdysozoa</taxon>
        <taxon>Arthropoda</taxon>
        <taxon>Chelicerata</taxon>
        <taxon>Arachnida</taxon>
        <taxon>Acari</taxon>
        <taxon>Acariformes</taxon>
        <taxon>Trombidiformes</taxon>
        <taxon>Prostigmata</taxon>
        <taxon>Anystina</taxon>
        <taxon>Parasitengona</taxon>
        <taxon>Trombiculoidea</taxon>
        <taxon>Trombiculidae</taxon>
        <taxon>Leptotrombidium</taxon>
    </lineage>
</organism>
<comment type="catalytic activity">
    <reaction evidence="16 17">
        <text>(6S)-5,6,7,8-tetrahydrofolyl-(gamma-L-Glu)(n) + L-glutamate + ATP = (6S)-5,6,7,8-tetrahydrofolyl-(gamma-L-Glu)(n+1) + ADP + phosphate + H(+)</text>
        <dbReference type="Rhea" id="RHEA:10580"/>
        <dbReference type="Rhea" id="RHEA-COMP:14738"/>
        <dbReference type="Rhea" id="RHEA-COMP:14740"/>
        <dbReference type="ChEBI" id="CHEBI:15378"/>
        <dbReference type="ChEBI" id="CHEBI:29985"/>
        <dbReference type="ChEBI" id="CHEBI:30616"/>
        <dbReference type="ChEBI" id="CHEBI:43474"/>
        <dbReference type="ChEBI" id="CHEBI:141005"/>
        <dbReference type="ChEBI" id="CHEBI:456216"/>
        <dbReference type="EC" id="6.3.2.17"/>
    </reaction>
</comment>
<dbReference type="InterPro" id="IPR036565">
    <property type="entry name" value="Mur-like_cat_sf"/>
</dbReference>
<comment type="function">
    <text evidence="17">Catalyzes conversion of folates to polyglutamate derivatives allowing concentration of folate compounds in the cell and the intracellular retention of these cofactors, which are important substrates for most of the folate-dependent enzymes that are involved in one-carbon transfer reactions involved in purine, pyrimidine and amino acid synthesis.</text>
</comment>
<dbReference type="GO" id="GO:0005829">
    <property type="term" value="C:cytosol"/>
    <property type="evidence" value="ECO:0007669"/>
    <property type="project" value="TreeGrafter"/>
</dbReference>
<dbReference type="NCBIfam" id="TIGR01499">
    <property type="entry name" value="folC"/>
    <property type="match status" value="1"/>
</dbReference>
<keyword evidence="15" id="KW-0472">Membrane</keyword>
<dbReference type="OrthoDB" id="5212574at2759"/>
<protein>
    <recommendedName>
        <fullName evidence="17">Folylpolyglutamate synthase</fullName>
        <ecNumber evidence="17">6.3.2.17</ecNumber>
    </recommendedName>
    <alternativeName>
        <fullName evidence="17">Folylpoly-gamma-glutamate synthetase</fullName>
    </alternativeName>
    <alternativeName>
        <fullName evidence="17">Tetrahydrofolylpolyglutamate synthase</fullName>
    </alternativeName>
</protein>
<keyword evidence="9 19" id="KW-0479">Metal-binding</keyword>
<evidence type="ECO:0000256" key="2">
    <source>
        <dbReference type="ARBA" id="ARBA00004305"/>
    </source>
</evidence>
<comment type="cofactor">
    <cofactor evidence="17">
        <name>a monovalent cation</name>
        <dbReference type="ChEBI" id="CHEBI:60242"/>
    </cofactor>
    <text evidence="17">A monovalent cation.</text>
</comment>
<dbReference type="InterPro" id="IPR018109">
    <property type="entry name" value="Folylpolyglutamate_synth_CS"/>
</dbReference>
<dbReference type="PANTHER" id="PTHR11136">
    <property type="entry name" value="FOLYLPOLYGLUTAMATE SYNTHASE-RELATED"/>
    <property type="match status" value="1"/>
</dbReference>
<dbReference type="GO" id="GO:0005524">
    <property type="term" value="F:ATP binding"/>
    <property type="evidence" value="ECO:0007669"/>
    <property type="project" value="UniProtKB-KW"/>
</dbReference>
<evidence type="ECO:0000313" key="22">
    <source>
        <dbReference type="Proteomes" id="UP000288716"/>
    </source>
</evidence>
<evidence type="ECO:0000256" key="18">
    <source>
        <dbReference type="PIRSR" id="PIRSR038895-1"/>
    </source>
</evidence>
<evidence type="ECO:0000259" key="20">
    <source>
        <dbReference type="Pfam" id="PF08245"/>
    </source>
</evidence>
<keyword evidence="6" id="KW-0963">Cytoplasm</keyword>
<dbReference type="PROSITE" id="PS01012">
    <property type="entry name" value="FOLYLPOLYGLU_SYNT_2"/>
    <property type="match status" value="1"/>
</dbReference>
<feature type="binding site" evidence="18">
    <location>
        <position position="317"/>
    </location>
    <ligand>
        <name>ATP</name>
        <dbReference type="ChEBI" id="CHEBI:30616"/>
    </ligand>
</feature>
<evidence type="ECO:0000256" key="11">
    <source>
        <dbReference type="ARBA" id="ARBA00022792"/>
    </source>
</evidence>
<keyword evidence="22" id="KW-1185">Reference proteome</keyword>
<keyword evidence="14" id="KW-0496">Mitochondrion</keyword>
<evidence type="ECO:0000256" key="16">
    <source>
        <dbReference type="ARBA" id="ARBA00047493"/>
    </source>
</evidence>
<evidence type="ECO:0000256" key="12">
    <source>
        <dbReference type="ARBA" id="ARBA00022840"/>
    </source>
</evidence>
<comment type="subcellular location">
    <subcellularLocation>
        <location evidence="3">Cytoplasm</location>
    </subcellularLocation>
    <subcellularLocation>
        <location evidence="1">Mitochondrion inner membrane</location>
    </subcellularLocation>
    <subcellularLocation>
        <location evidence="2">Mitochondrion matrix</location>
    </subcellularLocation>
</comment>
<feature type="domain" description="Mur ligase central" evidence="20">
    <location>
        <begin position="63"/>
        <end position="211"/>
    </location>
</feature>
<dbReference type="SUPFAM" id="SSF53623">
    <property type="entry name" value="MurD-like peptide ligases, catalytic domain"/>
    <property type="match status" value="1"/>
</dbReference>
<comment type="similarity">
    <text evidence="5 17">Belongs to the folylpolyglutamate synthase family.</text>
</comment>
<evidence type="ECO:0000256" key="1">
    <source>
        <dbReference type="ARBA" id="ARBA00004273"/>
    </source>
</evidence>
<dbReference type="EMBL" id="NCKV01000127">
    <property type="protein sequence ID" value="RWS31570.1"/>
    <property type="molecule type" value="Genomic_DNA"/>
</dbReference>
<dbReference type="InterPro" id="IPR036615">
    <property type="entry name" value="Mur_ligase_C_dom_sf"/>
</dbReference>
<keyword evidence="11" id="KW-0999">Mitochondrion inner membrane</keyword>
<dbReference type="STRING" id="299467.A0A443SVN9"/>
<keyword evidence="10 18" id="KW-0547">Nucleotide-binding</keyword>
<dbReference type="PANTHER" id="PTHR11136:SF5">
    <property type="entry name" value="FOLYLPOLYGLUTAMATE SYNTHASE, MITOCHONDRIAL"/>
    <property type="match status" value="1"/>
</dbReference>
<keyword evidence="7 17" id="KW-0554">One-carbon metabolism</keyword>
<keyword evidence="12 18" id="KW-0067">ATP-binding</keyword>
<dbReference type="GO" id="GO:0046872">
    <property type="term" value="F:metal ion binding"/>
    <property type="evidence" value="ECO:0007669"/>
    <property type="project" value="UniProtKB-KW"/>
</dbReference>
<evidence type="ECO:0000256" key="9">
    <source>
        <dbReference type="ARBA" id="ARBA00022723"/>
    </source>
</evidence>
<evidence type="ECO:0000256" key="13">
    <source>
        <dbReference type="ARBA" id="ARBA00022842"/>
    </source>
</evidence>
<dbReference type="InterPro" id="IPR001645">
    <property type="entry name" value="Folylpolyglutamate_synth"/>
</dbReference>
<dbReference type="FunFam" id="3.40.1190.10:FF:000008">
    <property type="entry name" value="Folylpolyglutamate synthase"/>
    <property type="match status" value="1"/>
</dbReference>
<feature type="binding site" evidence="18">
    <location>
        <position position="331"/>
    </location>
    <ligand>
        <name>ATP</name>
        <dbReference type="ChEBI" id="CHEBI:30616"/>
    </ligand>
</feature>
<dbReference type="VEuPathDB" id="VectorBase:LDEU000466"/>
<dbReference type="Proteomes" id="UP000288716">
    <property type="component" value="Unassembled WGS sequence"/>
</dbReference>
<dbReference type="AlphaFoldDB" id="A0A443SVN9"/>
<feature type="binding site" evidence="19">
    <location>
        <position position="92"/>
    </location>
    <ligand>
        <name>Mg(2+)</name>
        <dbReference type="ChEBI" id="CHEBI:18420"/>
        <label>1</label>
    </ligand>
</feature>
<proteinExistence type="inferred from homology"/>
<feature type="binding site" evidence="19">
    <location>
        <position position="159"/>
    </location>
    <ligand>
        <name>Mg(2+)</name>
        <dbReference type="ChEBI" id="CHEBI:18420"/>
        <label>1</label>
    </ligand>
</feature>
<evidence type="ECO:0000256" key="15">
    <source>
        <dbReference type="ARBA" id="ARBA00023136"/>
    </source>
</evidence>
<gene>
    <name evidence="21" type="ORF">B4U80_07655</name>
</gene>
<comment type="pathway">
    <text evidence="4 17">Cofactor biosynthesis; tetrahydrofolylpolyglutamate biosynthesis.</text>
</comment>
<dbReference type="Gene3D" id="3.40.1190.10">
    <property type="entry name" value="Mur-like, catalytic domain"/>
    <property type="match status" value="1"/>
</dbReference>
<sequence length="491" mass="55030">MTDKSFKETIATLNSFQSSQETIERRVKEGIYQYTKRLEKTTRMLQSIDVQIDDLVALNAIHVAGTKGKGSTCALTESIFRSCGYKTGLYTSPHLISVRERIRINGRPVSEQQFVTHFWNVYNGLKADVNYETPAYFTFLTVFAFSMFCKEKVDVAIIEVGVGGEYDATNVLTSPIAVGITSLGYDHLSILGNTIESIAWHKSGIFKKNVPAFTVPQTFEAAMTVLRKRADKKQCPLYVCPPLESYSTENDNPIIVGIQGEIQRLNASLALQLYNAWITNKWHSKCGQNFSHSETASAFKVSQQQLKGIKDCKWQGRCQYMPQGRIHYFLDGAHTIDSIQHCVRWFTVHSQKLSVGKKVLKVLLFNCTGQRNVNTLLTPLMLANFDFAIFTTNNVVAKESKTSEISNFNVDTSTKLESVAINCRAWKELIAHRFGTEPLTQQFACISEAIDYLRDQNNSYVSDAQSLHVLITGSLHLVGGVLSIIDPKLDA</sequence>
<evidence type="ECO:0000256" key="10">
    <source>
        <dbReference type="ARBA" id="ARBA00022741"/>
    </source>
</evidence>
<evidence type="ECO:0000256" key="5">
    <source>
        <dbReference type="ARBA" id="ARBA00008276"/>
    </source>
</evidence>
<evidence type="ECO:0000256" key="7">
    <source>
        <dbReference type="ARBA" id="ARBA00022563"/>
    </source>
</evidence>
<dbReference type="UniPathway" id="UPA00850"/>
<comment type="caution">
    <text evidence="21">The sequence shown here is derived from an EMBL/GenBank/DDBJ whole genome shotgun (WGS) entry which is preliminary data.</text>
</comment>
<dbReference type="Gene3D" id="3.90.190.20">
    <property type="entry name" value="Mur ligase, C-terminal domain"/>
    <property type="match status" value="1"/>
</dbReference>
<feature type="binding site" evidence="19">
    <location>
        <position position="187"/>
    </location>
    <ligand>
        <name>Mg(2+)</name>
        <dbReference type="ChEBI" id="CHEBI:18420"/>
        <label>1</label>
    </ligand>
</feature>
<evidence type="ECO:0000256" key="3">
    <source>
        <dbReference type="ARBA" id="ARBA00004496"/>
    </source>
</evidence>
<dbReference type="SUPFAM" id="SSF53244">
    <property type="entry name" value="MurD-like peptide ligases, peptide-binding domain"/>
    <property type="match status" value="1"/>
</dbReference>
<dbReference type="GO" id="GO:0006730">
    <property type="term" value="P:one-carbon metabolic process"/>
    <property type="evidence" value="ECO:0007669"/>
    <property type="project" value="UniProtKB-KW"/>
</dbReference>
<evidence type="ECO:0000256" key="4">
    <source>
        <dbReference type="ARBA" id="ARBA00005150"/>
    </source>
</evidence>
<keyword evidence="8 17" id="KW-0436">Ligase</keyword>
<dbReference type="GO" id="GO:0005759">
    <property type="term" value="C:mitochondrial matrix"/>
    <property type="evidence" value="ECO:0007669"/>
    <property type="project" value="UniProtKB-SubCell"/>
</dbReference>
<name>A0A443SVN9_9ACAR</name>
<dbReference type="PIRSF" id="PIRSF038895">
    <property type="entry name" value="FPGS"/>
    <property type="match status" value="1"/>
</dbReference>
<dbReference type="GO" id="GO:0005743">
    <property type="term" value="C:mitochondrial inner membrane"/>
    <property type="evidence" value="ECO:0007669"/>
    <property type="project" value="UniProtKB-SubCell"/>
</dbReference>
<evidence type="ECO:0000256" key="17">
    <source>
        <dbReference type="PIRNR" id="PIRNR038895"/>
    </source>
</evidence>
<dbReference type="GO" id="GO:0004326">
    <property type="term" value="F:tetrahydrofolylpolyglutamate synthase activity"/>
    <property type="evidence" value="ECO:0007669"/>
    <property type="project" value="UniProtKB-EC"/>
</dbReference>
<keyword evidence="13 19" id="KW-0460">Magnesium</keyword>
<evidence type="ECO:0000256" key="8">
    <source>
        <dbReference type="ARBA" id="ARBA00022598"/>
    </source>
</evidence>
<dbReference type="InterPro" id="IPR013221">
    <property type="entry name" value="Mur_ligase_cen"/>
</dbReference>
<dbReference type="Pfam" id="PF08245">
    <property type="entry name" value="Mur_ligase_M"/>
    <property type="match status" value="1"/>
</dbReference>
<accession>A0A443SVN9</accession>
<evidence type="ECO:0000256" key="14">
    <source>
        <dbReference type="ARBA" id="ARBA00023128"/>
    </source>
</evidence>
<evidence type="ECO:0000256" key="6">
    <source>
        <dbReference type="ARBA" id="ARBA00022490"/>
    </source>
</evidence>